<dbReference type="EMBL" id="AYZQ01000004">
    <property type="protein sequence ID" value="KRM71479.1"/>
    <property type="molecule type" value="Genomic_DNA"/>
</dbReference>
<accession>A0A0R2AWX4</accession>
<dbReference type="PANTHER" id="PTHR43657">
    <property type="entry name" value="TRYPTOPHAN RNA-BINDING ATTENUATOR PROTEIN-LIKE PROTEIN"/>
    <property type="match status" value="1"/>
</dbReference>
<evidence type="ECO:0000313" key="1">
    <source>
        <dbReference type="EMBL" id="KRM71479.1"/>
    </source>
</evidence>
<dbReference type="OrthoDB" id="9779518at2"/>
<dbReference type="Proteomes" id="UP000051672">
    <property type="component" value="Unassembled WGS sequence"/>
</dbReference>
<dbReference type="PANTHER" id="PTHR43657:SF1">
    <property type="entry name" value="ALTERED INHERITANCE OF MITOCHONDRIA PROTEIN 24, MITOCHONDRIAL"/>
    <property type="match status" value="1"/>
</dbReference>
<proteinExistence type="predicted"/>
<dbReference type="NCBIfam" id="TIGR00266">
    <property type="entry name" value="TIGR00266 family protein"/>
    <property type="match status" value="1"/>
</dbReference>
<protein>
    <recommendedName>
        <fullName evidence="3">TIGR00266 family protein</fullName>
    </recommendedName>
</protein>
<dbReference type="InterPro" id="IPR016031">
    <property type="entry name" value="Trp_RNA-bd_attenuator-like_dom"/>
</dbReference>
<dbReference type="InterPro" id="IPR036983">
    <property type="entry name" value="AIM24_sf"/>
</dbReference>
<keyword evidence="2" id="KW-1185">Reference proteome</keyword>
<dbReference type="InterPro" id="IPR002838">
    <property type="entry name" value="AIM24"/>
</dbReference>
<dbReference type="AlphaFoldDB" id="A0A0R2AWX4"/>
<reference evidence="1 2" key="1">
    <citation type="journal article" date="2015" name="Genome Announc.">
        <title>Expanding the biotechnology potential of lactobacilli through comparative genomics of 213 strains and associated genera.</title>
        <authorList>
            <person name="Sun Z."/>
            <person name="Harris H.M."/>
            <person name="McCann A."/>
            <person name="Guo C."/>
            <person name="Argimon S."/>
            <person name="Zhang W."/>
            <person name="Yang X."/>
            <person name="Jeffery I.B."/>
            <person name="Cooney J.C."/>
            <person name="Kagawa T.F."/>
            <person name="Liu W."/>
            <person name="Song Y."/>
            <person name="Salvetti E."/>
            <person name="Wrobel A."/>
            <person name="Rasinkangas P."/>
            <person name="Parkhill J."/>
            <person name="Rea M.C."/>
            <person name="O'Sullivan O."/>
            <person name="Ritari J."/>
            <person name="Douillard F.P."/>
            <person name="Paul Ross R."/>
            <person name="Yang R."/>
            <person name="Briner A.E."/>
            <person name="Felis G.E."/>
            <person name="de Vos W.M."/>
            <person name="Barrangou R."/>
            <person name="Klaenhammer T.R."/>
            <person name="Caufield P.W."/>
            <person name="Cui Y."/>
            <person name="Zhang H."/>
            <person name="O'Toole P.W."/>
        </authorList>
    </citation>
    <scope>NUCLEOTIDE SEQUENCE [LARGE SCALE GENOMIC DNA]</scope>
    <source>
        <strain evidence="1 2">DSM 23927</strain>
    </source>
</reference>
<name>A0A0R2AWX4_9LACO</name>
<evidence type="ECO:0008006" key="3">
    <source>
        <dbReference type="Google" id="ProtNLM"/>
    </source>
</evidence>
<comment type="caution">
    <text evidence="1">The sequence shown here is derived from an EMBL/GenBank/DDBJ whole genome shotgun (WGS) entry which is preliminary data.</text>
</comment>
<dbReference type="Gene3D" id="3.60.160.10">
    <property type="entry name" value="Mitochondrial biogenesis AIM24"/>
    <property type="match status" value="1"/>
</dbReference>
<organism evidence="1 2">
    <name type="scientific">Lacticaseibacillus brantae DSM 23927</name>
    <dbReference type="NCBI Taxonomy" id="1423727"/>
    <lineage>
        <taxon>Bacteria</taxon>
        <taxon>Bacillati</taxon>
        <taxon>Bacillota</taxon>
        <taxon>Bacilli</taxon>
        <taxon>Lactobacillales</taxon>
        <taxon>Lactobacillaceae</taxon>
        <taxon>Lacticaseibacillus</taxon>
    </lineage>
</organism>
<dbReference type="PATRIC" id="fig|1423727.3.peg.1615"/>
<dbReference type="Pfam" id="PF01987">
    <property type="entry name" value="AIM24"/>
    <property type="match status" value="1"/>
</dbReference>
<dbReference type="RefSeq" id="WP_057894868.1">
    <property type="nucleotide sequence ID" value="NZ_AYZQ01000004.1"/>
</dbReference>
<evidence type="ECO:0000313" key="2">
    <source>
        <dbReference type="Proteomes" id="UP000051672"/>
    </source>
</evidence>
<dbReference type="SUPFAM" id="SSF51219">
    <property type="entry name" value="TRAP-like"/>
    <property type="match status" value="1"/>
</dbReference>
<dbReference type="STRING" id="1423727.FC34_GL001594"/>
<gene>
    <name evidence="1" type="ORF">FC34_GL001594</name>
</gene>
<sequence length="234" mass="24739">MQYELQGSSTFPIAVLKLGTSQQVQIESGAMIYHNGNIKLEGKMNSNGKGGLGGLMSAIGRSVTSGESFFITTASGTADDGELAIAPGNPGRIEELTIDADHQWRLNTGAFLAADSTASYNMIRQKTSGALFGGTGGFFIMESQGTGTMLVSAFGDLIPLDLDGSHDFVIDNNHVVAWSSALDYDIEPASGMLGFTTGEGLVTRFHGVGRVYIQTRNIEALANMVKPFMPTSNN</sequence>